<dbReference type="Proteomes" id="UP000322976">
    <property type="component" value="Unassembled WGS sequence"/>
</dbReference>
<evidence type="ECO:0000313" key="3">
    <source>
        <dbReference type="Proteomes" id="UP000322976"/>
    </source>
</evidence>
<dbReference type="InterPro" id="IPR007272">
    <property type="entry name" value="Sulf_transp_TsuA/YedE"/>
</dbReference>
<feature type="transmembrane region" description="Helical" evidence="1">
    <location>
        <begin position="144"/>
        <end position="163"/>
    </location>
</feature>
<feature type="transmembrane region" description="Helical" evidence="1">
    <location>
        <begin position="15"/>
        <end position="35"/>
    </location>
</feature>
<keyword evidence="3" id="KW-1185">Reference proteome</keyword>
<name>A0A5D8QC76_9THEO</name>
<feature type="transmembrane region" description="Helical" evidence="1">
    <location>
        <begin position="183"/>
        <end position="205"/>
    </location>
</feature>
<accession>A0A5D8QC76</accession>
<comment type="caution">
    <text evidence="2">The sequence shown here is derived from an EMBL/GenBank/DDBJ whole genome shotgun (WGS) entry which is preliminary data.</text>
</comment>
<protein>
    <submittedName>
        <fullName evidence="2">Transporter</fullName>
    </submittedName>
</protein>
<evidence type="ECO:0000256" key="1">
    <source>
        <dbReference type="SAM" id="Phobius"/>
    </source>
</evidence>
<keyword evidence="1" id="KW-0472">Membrane</keyword>
<feature type="transmembrane region" description="Helical" evidence="1">
    <location>
        <begin position="75"/>
        <end position="96"/>
    </location>
</feature>
<evidence type="ECO:0000313" key="2">
    <source>
        <dbReference type="EMBL" id="TZE81406.1"/>
    </source>
</evidence>
<dbReference type="Pfam" id="PF04143">
    <property type="entry name" value="Sulf_transp"/>
    <property type="match status" value="1"/>
</dbReference>
<feature type="transmembrane region" description="Helical" evidence="1">
    <location>
        <begin position="41"/>
        <end position="63"/>
    </location>
</feature>
<organism evidence="2 3">
    <name type="scientific">Calorimonas adulescens</name>
    <dbReference type="NCBI Taxonomy" id="2606906"/>
    <lineage>
        <taxon>Bacteria</taxon>
        <taxon>Bacillati</taxon>
        <taxon>Bacillota</taxon>
        <taxon>Clostridia</taxon>
        <taxon>Thermoanaerobacterales</taxon>
        <taxon>Thermoanaerobacteraceae</taxon>
        <taxon>Calorimonas</taxon>
    </lineage>
</organism>
<keyword evidence="1" id="KW-1133">Transmembrane helix</keyword>
<reference evidence="2 3" key="1">
    <citation type="submission" date="2019-08" db="EMBL/GenBank/DDBJ databases">
        <title>Calorimonas adulescens gen. nov., sp. nov., an anaerobic thermophilic bacterium from Sakhalin hot spring.</title>
        <authorList>
            <person name="Khomyakova M.A."/>
            <person name="Merkel A.Y."/>
            <person name="Novikov A."/>
            <person name="Bonch-Osmolovskaya E.A."/>
            <person name="Slobodkin A.I."/>
        </authorList>
    </citation>
    <scope>NUCLEOTIDE SEQUENCE [LARGE SCALE GENOMIC DNA]</scope>
    <source>
        <strain evidence="2 3">A05MB</strain>
    </source>
</reference>
<dbReference type="AlphaFoldDB" id="A0A5D8QC76"/>
<dbReference type="RefSeq" id="WP_149545721.1">
    <property type="nucleotide sequence ID" value="NZ_VTPS01000014.1"/>
</dbReference>
<keyword evidence="1" id="KW-0812">Transmembrane</keyword>
<proteinExistence type="predicted"/>
<feature type="transmembrane region" description="Helical" evidence="1">
    <location>
        <begin position="108"/>
        <end position="132"/>
    </location>
</feature>
<dbReference type="EMBL" id="VTPS01000014">
    <property type="protein sequence ID" value="TZE81406.1"/>
    <property type="molecule type" value="Genomic_DNA"/>
</dbReference>
<gene>
    <name evidence="2" type="ORF">FWJ32_09515</name>
</gene>
<sequence>MEDVKKPKRKKKNQVPAGIGLLIVLVVIGIVLAGISPMLSIYWIFGISFGFVLQKARFCFTAAMRDPVLTGSTSLTRAVIVALMLATMGFAAIQYSAVSKGLPIPGNIAPAGIFTAIGATMFGVGMVIAGGCASGTLMRVGEGFVQQWIALVFFIIGSMWGAHDYGWWSKVFFSKSPAVFLPNIFGWAPAFFGQLIVLAILFAVAEWYENKKLGSEEE</sequence>